<keyword evidence="1" id="KW-0812">Transmembrane</keyword>
<evidence type="ECO:0000313" key="3">
    <source>
        <dbReference type="Proteomes" id="UP000230233"/>
    </source>
</evidence>
<feature type="transmembrane region" description="Helical" evidence="1">
    <location>
        <begin position="212"/>
        <end position="231"/>
    </location>
</feature>
<feature type="transmembrane region" description="Helical" evidence="1">
    <location>
        <begin position="251"/>
        <end position="270"/>
    </location>
</feature>
<reference evidence="3" key="1">
    <citation type="submission" date="2017-10" db="EMBL/GenBank/DDBJ databases">
        <title>Rapid genome shrinkage in a self-fertile nematode reveals novel sperm competition proteins.</title>
        <authorList>
            <person name="Yin D."/>
            <person name="Schwarz E.M."/>
            <person name="Thomas C.G."/>
            <person name="Felde R.L."/>
            <person name="Korf I.F."/>
            <person name="Cutter A.D."/>
            <person name="Schartner C.M."/>
            <person name="Ralston E.J."/>
            <person name="Meyer B.J."/>
            <person name="Haag E.S."/>
        </authorList>
    </citation>
    <scope>NUCLEOTIDE SEQUENCE [LARGE SCALE GENOMIC DNA]</scope>
    <source>
        <strain evidence="3">JU1422</strain>
    </source>
</reference>
<dbReference type="EMBL" id="PDUG01000004">
    <property type="protein sequence ID" value="PIC37362.1"/>
    <property type="molecule type" value="Genomic_DNA"/>
</dbReference>
<comment type="caution">
    <text evidence="2">The sequence shown here is derived from an EMBL/GenBank/DDBJ whole genome shotgun (WGS) entry which is preliminary data.</text>
</comment>
<feature type="transmembrane region" description="Helical" evidence="1">
    <location>
        <begin position="6"/>
        <end position="30"/>
    </location>
</feature>
<organism evidence="2 3">
    <name type="scientific">Caenorhabditis nigoni</name>
    <dbReference type="NCBI Taxonomy" id="1611254"/>
    <lineage>
        <taxon>Eukaryota</taxon>
        <taxon>Metazoa</taxon>
        <taxon>Ecdysozoa</taxon>
        <taxon>Nematoda</taxon>
        <taxon>Chromadorea</taxon>
        <taxon>Rhabditida</taxon>
        <taxon>Rhabditina</taxon>
        <taxon>Rhabditomorpha</taxon>
        <taxon>Rhabditoidea</taxon>
        <taxon>Rhabditidae</taxon>
        <taxon>Peloderinae</taxon>
        <taxon>Caenorhabditis</taxon>
    </lineage>
</organism>
<proteinExistence type="predicted"/>
<feature type="transmembrane region" description="Helical" evidence="1">
    <location>
        <begin position="80"/>
        <end position="99"/>
    </location>
</feature>
<feature type="transmembrane region" description="Helical" evidence="1">
    <location>
        <begin position="37"/>
        <end position="60"/>
    </location>
</feature>
<keyword evidence="1" id="KW-1133">Transmembrane helix</keyword>
<gene>
    <name evidence="2" type="primary">Cnig_chr_IV.g16013</name>
    <name evidence="2" type="ORF">B9Z55_016013</name>
</gene>
<name>A0A2G5UCT2_9PELO</name>
<evidence type="ECO:0000256" key="1">
    <source>
        <dbReference type="SAM" id="Phobius"/>
    </source>
</evidence>
<dbReference type="Proteomes" id="UP000230233">
    <property type="component" value="Chromosome IV"/>
</dbReference>
<evidence type="ECO:0000313" key="2">
    <source>
        <dbReference type="EMBL" id="PIC37362.1"/>
    </source>
</evidence>
<accession>A0A2G5UCT2</accession>
<keyword evidence="3" id="KW-1185">Reference proteome</keyword>
<sequence>MAFFTIVFFFAIFEALVIILQMLYFAALIVLHLNSPFHLSVITMSLLIMLRASVTLYSIISWDPDNQSSMWLEISHFLDYISWNYSMAVMLVLAVHQYVMYHDKERNMFYFMDWHGLLLIFVFAVMAFLGIGQIGFGSMKRGFSYDNGIMEVSSTNDIWIHCWMMKYSFQINYIFPILTIAVYTNFILKNRKLNPNVKQNVKIFLIPERNRAILIIFISILQLAINILNEFHTTTAEATELSQKAPIDKLLTFSYSIPELFTPFFIFCNFKKFRDHWKFYMGKDIVRVGPDLPRGAFIIEVG</sequence>
<dbReference type="AlphaFoldDB" id="A0A2G5UCT2"/>
<keyword evidence="1" id="KW-0472">Membrane</keyword>
<feature type="transmembrane region" description="Helical" evidence="1">
    <location>
        <begin position="171"/>
        <end position="188"/>
    </location>
</feature>
<dbReference type="OrthoDB" id="10360932at2759"/>
<feature type="transmembrane region" description="Helical" evidence="1">
    <location>
        <begin position="111"/>
        <end position="136"/>
    </location>
</feature>
<evidence type="ECO:0008006" key="4">
    <source>
        <dbReference type="Google" id="ProtNLM"/>
    </source>
</evidence>
<protein>
    <recommendedName>
        <fullName evidence="4">Serpentine receptor class gamma</fullName>
    </recommendedName>
</protein>